<evidence type="ECO:0000259" key="12">
    <source>
        <dbReference type="PROSITE" id="PS51003"/>
    </source>
</evidence>
<evidence type="ECO:0000256" key="3">
    <source>
        <dbReference type="ARBA" id="ARBA00022617"/>
    </source>
</evidence>
<evidence type="ECO:0000256" key="10">
    <source>
        <dbReference type="SAM" id="Phobius"/>
    </source>
</evidence>
<gene>
    <name evidence="13" type="ORF">J0M35_02240</name>
</gene>
<organism evidence="13 14">
    <name type="scientific">Candidatus Obscuribacter phosphatis</name>
    <dbReference type="NCBI Taxonomy" id="1906157"/>
    <lineage>
        <taxon>Bacteria</taxon>
        <taxon>Bacillati</taxon>
        <taxon>Candidatus Melainabacteria</taxon>
        <taxon>Candidatus Obscuribacterales</taxon>
        <taxon>Candidatus Obscuribacteraceae</taxon>
        <taxon>Candidatus Obscuribacter</taxon>
    </lineage>
</organism>
<dbReference type="InterPro" id="IPR005798">
    <property type="entry name" value="Cyt_b/b6_C"/>
</dbReference>
<keyword evidence="3" id="KW-0349">Heme</keyword>
<dbReference type="InterPro" id="IPR005797">
    <property type="entry name" value="Cyt_b/b6_N"/>
</dbReference>
<comment type="caution">
    <text evidence="13">The sequence shown here is derived from an EMBL/GenBank/DDBJ whole genome shotgun (WGS) entry which is preliminary data.</text>
</comment>
<dbReference type="SUPFAM" id="SSF81342">
    <property type="entry name" value="Transmembrane di-heme cytochromes"/>
    <property type="match status" value="1"/>
</dbReference>
<evidence type="ECO:0000256" key="2">
    <source>
        <dbReference type="ARBA" id="ARBA00022448"/>
    </source>
</evidence>
<dbReference type="GO" id="GO:0016020">
    <property type="term" value="C:membrane"/>
    <property type="evidence" value="ECO:0007669"/>
    <property type="project" value="UniProtKB-SubCell"/>
</dbReference>
<evidence type="ECO:0000256" key="6">
    <source>
        <dbReference type="ARBA" id="ARBA00022982"/>
    </source>
</evidence>
<comment type="subcellular location">
    <subcellularLocation>
        <location evidence="1">Membrane</location>
        <topology evidence="1">Multi-pass membrane protein</topology>
    </subcellularLocation>
</comment>
<feature type="transmembrane region" description="Helical" evidence="10">
    <location>
        <begin position="340"/>
        <end position="360"/>
    </location>
</feature>
<feature type="transmembrane region" description="Helical" evidence="10">
    <location>
        <begin position="126"/>
        <end position="146"/>
    </location>
</feature>
<keyword evidence="5" id="KW-0479">Metal-binding</keyword>
<evidence type="ECO:0000256" key="8">
    <source>
        <dbReference type="ARBA" id="ARBA00023004"/>
    </source>
</evidence>
<evidence type="ECO:0000256" key="7">
    <source>
        <dbReference type="ARBA" id="ARBA00022989"/>
    </source>
</evidence>
<dbReference type="GO" id="GO:0009055">
    <property type="term" value="F:electron transfer activity"/>
    <property type="evidence" value="ECO:0007669"/>
    <property type="project" value="InterPro"/>
</dbReference>
<name>A0A8J7PC04_9BACT</name>
<feature type="transmembrane region" description="Helical" evidence="10">
    <location>
        <begin position="96"/>
        <end position="114"/>
    </location>
</feature>
<dbReference type="InterPro" id="IPR016174">
    <property type="entry name" value="Di-haem_cyt_TM"/>
</dbReference>
<dbReference type="GO" id="GO:0016491">
    <property type="term" value="F:oxidoreductase activity"/>
    <property type="evidence" value="ECO:0007669"/>
    <property type="project" value="InterPro"/>
</dbReference>
<feature type="transmembrane region" description="Helical" evidence="10">
    <location>
        <begin position="40"/>
        <end position="66"/>
    </location>
</feature>
<feature type="transmembrane region" description="Helical" evidence="10">
    <location>
        <begin position="192"/>
        <end position="213"/>
    </location>
</feature>
<dbReference type="PROSITE" id="PS51002">
    <property type="entry name" value="CYTB_NTER"/>
    <property type="match status" value="1"/>
</dbReference>
<sequence>MVGDTRKGSKVLNFLEDRFNLSTFLHLAEKKKVPVHKHSFWYYMGGIAAIYLGIQIVTGILLMVYYVPEIQSAHASILKINSQIDFGWFIRSLHSWGANLMIFVVVLHLFSAYFMKAYRKPREFTWYSGLILMVLCLAFGFTGYLLPWDEVSFFATKIGLDVAAKTPLIGSTIADMLRGGEAISQATISRFFVIHVAVLPACLIALLGGHLLLVQMHGMSEPAAFKGIPEAEKTYEKFFPNFFFKDILVWILALNLLFILVTLAPWGIGPEADPFGAAPLGIKPEWYFLAPFQFLKLVPPMVGPIEGELFGILLMSVAALGFVIVPFFDSGQSKSNSNIATVYGVIIAIAAVALSVWGALS</sequence>
<accession>A0A8J7PC04</accession>
<feature type="transmembrane region" description="Helical" evidence="10">
    <location>
        <begin position="247"/>
        <end position="268"/>
    </location>
</feature>
<feature type="domain" description="Cytochrome b/b6 N-terminal region profile" evidence="11">
    <location>
        <begin position="11"/>
        <end position="223"/>
    </location>
</feature>
<dbReference type="PANTHER" id="PTHR19271:SF16">
    <property type="entry name" value="CYTOCHROME B"/>
    <property type="match status" value="1"/>
</dbReference>
<dbReference type="InterPro" id="IPR036150">
    <property type="entry name" value="Cyt_b/b6_C_sf"/>
</dbReference>
<dbReference type="Pfam" id="PF00032">
    <property type="entry name" value="Cytochrom_B_C"/>
    <property type="match status" value="1"/>
</dbReference>
<dbReference type="GO" id="GO:0022904">
    <property type="term" value="P:respiratory electron transport chain"/>
    <property type="evidence" value="ECO:0007669"/>
    <property type="project" value="InterPro"/>
</dbReference>
<evidence type="ECO:0000256" key="4">
    <source>
        <dbReference type="ARBA" id="ARBA00022692"/>
    </source>
</evidence>
<dbReference type="PANTHER" id="PTHR19271">
    <property type="entry name" value="CYTOCHROME B"/>
    <property type="match status" value="1"/>
</dbReference>
<feature type="transmembrane region" description="Helical" evidence="10">
    <location>
        <begin position="309"/>
        <end position="328"/>
    </location>
</feature>
<evidence type="ECO:0000259" key="11">
    <source>
        <dbReference type="PROSITE" id="PS51002"/>
    </source>
</evidence>
<dbReference type="PROSITE" id="PS51003">
    <property type="entry name" value="CYTB_CTER"/>
    <property type="match status" value="1"/>
</dbReference>
<keyword evidence="2" id="KW-0813">Transport</keyword>
<reference evidence="13" key="1">
    <citation type="submission" date="2021-02" db="EMBL/GenBank/DDBJ databases">
        <title>Genome-Resolved Metagenomics of a Microbial Community Performing Photosynthetic Biological Nutrient Removal.</title>
        <authorList>
            <person name="Mcdaniel E.A."/>
        </authorList>
    </citation>
    <scope>NUCLEOTIDE SEQUENCE</scope>
    <source>
        <strain evidence="13">UWPOB_OBS1</strain>
    </source>
</reference>
<keyword evidence="8" id="KW-0408">Iron</keyword>
<protein>
    <submittedName>
        <fullName evidence="13">Cytochrome b N-terminal domain-containing protein</fullName>
    </submittedName>
</protein>
<dbReference type="InterPro" id="IPR027387">
    <property type="entry name" value="Cytb/b6-like_sf"/>
</dbReference>
<dbReference type="AlphaFoldDB" id="A0A8J7PC04"/>
<dbReference type="Gene3D" id="1.20.810.10">
    <property type="entry name" value="Cytochrome Bc1 Complex, Chain C"/>
    <property type="match status" value="1"/>
</dbReference>
<evidence type="ECO:0000256" key="1">
    <source>
        <dbReference type="ARBA" id="ARBA00004141"/>
    </source>
</evidence>
<keyword evidence="4 10" id="KW-0812">Transmembrane</keyword>
<dbReference type="Proteomes" id="UP000664277">
    <property type="component" value="Unassembled WGS sequence"/>
</dbReference>
<dbReference type="GO" id="GO:0046872">
    <property type="term" value="F:metal ion binding"/>
    <property type="evidence" value="ECO:0007669"/>
    <property type="project" value="UniProtKB-KW"/>
</dbReference>
<keyword evidence="6" id="KW-0249">Electron transport</keyword>
<dbReference type="EMBL" id="JAFLCK010000002">
    <property type="protein sequence ID" value="MBN8659153.1"/>
    <property type="molecule type" value="Genomic_DNA"/>
</dbReference>
<evidence type="ECO:0000256" key="5">
    <source>
        <dbReference type="ARBA" id="ARBA00022723"/>
    </source>
</evidence>
<keyword evidence="9 10" id="KW-0472">Membrane</keyword>
<proteinExistence type="predicted"/>
<evidence type="ECO:0000256" key="9">
    <source>
        <dbReference type="ARBA" id="ARBA00023136"/>
    </source>
</evidence>
<feature type="domain" description="Cytochrome b/b6 C-terminal region profile" evidence="12">
    <location>
        <begin position="228"/>
        <end position="361"/>
    </location>
</feature>
<keyword evidence="7 10" id="KW-1133">Transmembrane helix</keyword>
<dbReference type="Pfam" id="PF00033">
    <property type="entry name" value="Cytochrome_B"/>
    <property type="match status" value="1"/>
</dbReference>
<evidence type="ECO:0000313" key="14">
    <source>
        <dbReference type="Proteomes" id="UP000664277"/>
    </source>
</evidence>
<dbReference type="SUPFAM" id="SSF81648">
    <property type="entry name" value="a domain/subunit of cytochrome bc1 complex (Ubiquinol-cytochrome c reductase)"/>
    <property type="match status" value="1"/>
</dbReference>
<evidence type="ECO:0000313" key="13">
    <source>
        <dbReference type="EMBL" id="MBN8659153.1"/>
    </source>
</evidence>